<feature type="transmembrane region" description="Helical" evidence="1">
    <location>
        <begin position="86"/>
        <end position="111"/>
    </location>
</feature>
<evidence type="ECO:0000313" key="3">
    <source>
        <dbReference type="Proteomes" id="UP000657177"/>
    </source>
</evidence>
<protein>
    <submittedName>
        <fullName evidence="2">DUF819 family protein</fullName>
    </submittedName>
</protein>
<comment type="caution">
    <text evidence="2">The sequence shown here is derived from an EMBL/GenBank/DDBJ whole genome shotgun (WGS) entry which is preliminary data.</text>
</comment>
<sequence>MKVIEIIFYFITPLLITKGVRSSKKLEFLSPILLCYLVGMVLGNQSLVPIDKQLALSLAEVAVPIAIPLILFSTDIKRWLKLARKTVLSFVLVAISAIVSAVLAALLFSWVPEYWKISGMLVGVYTGGTPNLMAIGLGLRVREETLILTNTADAIMGGLYFLFLITGAKWLISKVLQPFSSPFAEPALAATAEEGSKVELGFAVLLSLICVGISVGLSLLLTGGFDVSIIMLILTTLGVAASFHRRIREIKGTYEAGQYFILVFSLTLGTNINFQEILRSSSGIFLYTAFVMTTAIMIHLILAWIFRIDTDTMIITSTAGIFGPAFIGPVAERLQNREVIVPGLTCGLVGYAIGNYLGFAVAWLLMPR</sequence>
<dbReference type="InterPro" id="IPR008537">
    <property type="entry name" value="DUF819"/>
</dbReference>
<feature type="transmembrane region" description="Helical" evidence="1">
    <location>
        <begin position="256"/>
        <end position="272"/>
    </location>
</feature>
<dbReference type="Proteomes" id="UP000657177">
    <property type="component" value="Unassembled WGS sequence"/>
</dbReference>
<accession>A0A8J6I0U6</accession>
<proteinExistence type="predicted"/>
<feature type="transmembrane region" description="Helical" evidence="1">
    <location>
        <begin position="28"/>
        <end position="48"/>
    </location>
</feature>
<feature type="transmembrane region" description="Helical" evidence="1">
    <location>
        <begin position="151"/>
        <end position="172"/>
    </location>
</feature>
<name>A0A8J6I0U6_9FIRM</name>
<organism evidence="2 3">
    <name type="scientific">Capillibacterium thermochitinicola</name>
    <dbReference type="NCBI Taxonomy" id="2699427"/>
    <lineage>
        <taxon>Bacteria</taxon>
        <taxon>Bacillati</taxon>
        <taxon>Bacillota</taxon>
        <taxon>Capillibacterium</taxon>
    </lineage>
</organism>
<feature type="transmembrane region" description="Helical" evidence="1">
    <location>
        <begin position="117"/>
        <end position="139"/>
    </location>
</feature>
<dbReference type="AlphaFoldDB" id="A0A8J6I0U6"/>
<feature type="transmembrane region" description="Helical" evidence="1">
    <location>
        <begin position="227"/>
        <end position="244"/>
    </location>
</feature>
<reference evidence="2" key="1">
    <citation type="submission" date="2020-06" db="EMBL/GenBank/DDBJ databases">
        <title>Novel chitinolytic bacterium.</title>
        <authorList>
            <person name="Ungkulpasvich U."/>
            <person name="Kosugi A."/>
            <person name="Uke A."/>
        </authorList>
    </citation>
    <scope>NUCLEOTIDE SEQUENCE</scope>
    <source>
        <strain evidence="2">UUS1-1</strain>
    </source>
</reference>
<feature type="transmembrane region" description="Helical" evidence="1">
    <location>
        <begin position="343"/>
        <end position="366"/>
    </location>
</feature>
<dbReference type="RefSeq" id="WP_181339649.1">
    <property type="nucleotide sequence ID" value="NZ_JAAKDE010000012.1"/>
</dbReference>
<dbReference type="PANTHER" id="PTHR34289:SF8">
    <property type="entry name" value="DUF819 DOMAIN-CONTAINING PROTEIN"/>
    <property type="match status" value="1"/>
</dbReference>
<feature type="transmembrane region" description="Helical" evidence="1">
    <location>
        <begin position="54"/>
        <end position="74"/>
    </location>
</feature>
<dbReference type="Pfam" id="PF05684">
    <property type="entry name" value="DUF819"/>
    <property type="match status" value="1"/>
</dbReference>
<keyword evidence="1" id="KW-0812">Transmembrane</keyword>
<keyword evidence="3" id="KW-1185">Reference proteome</keyword>
<keyword evidence="1" id="KW-0472">Membrane</keyword>
<dbReference type="EMBL" id="JAAKDE010000012">
    <property type="protein sequence ID" value="MBA2133198.1"/>
    <property type="molecule type" value="Genomic_DNA"/>
</dbReference>
<gene>
    <name evidence="2" type="ORF">G5B42_06535</name>
</gene>
<evidence type="ECO:0000256" key="1">
    <source>
        <dbReference type="SAM" id="Phobius"/>
    </source>
</evidence>
<feature type="transmembrane region" description="Helical" evidence="1">
    <location>
        <begin position="284"/>
        <end position="306"/>
    </location>
</feature>
<keyword evidence="1" id="KW-1133">Transmembrane helix</keyword>
<dbReference type="PANTHER" id="PTHR34289">
    <property type="entry name" value="PROTEIN, PUTATIVE (DUF819)-RELATED"/>
    <property type="match status" value="1"/>
</dbReference>
<evidence type="ECO:0000313" key="2">
    <source>
        <dbReference type="EMBL" id="MBA2133198.1"/>
    </source>
</evidence>